<comment type="caution">
    <text evidence="3">The sequence shown here is derived from an EMBL/GenBank/DDBJ whole genome shotgun (WGS) entry which is preliminary data.</text>
</comment>
<proteinExistence type="predicted"/>
<keyword evidence="1" id="KW-0812">Transmembrane</keyword>
<name>A0ABQ1YEA5_9BACL</name>
<dbReference type="RefSeq" id="WP_188538205.1">
    <property type="nucleotide sequence ID" value="NZ_BMFT01000001.1"/>
</dbReference>
<evidence type="ECO:0000259" key="2">
    <source>
        <dbReference type="Pfam" id="PF18705"/>
    </source>
</evidence>
<feature type="domain" description="DUF5643" evidence="2">
    <location>
        <begin position="52"/>
        <end position="147"/>
    </location>
</feature>
<dbReference type="Pfam" id="PF18705">
    <property type="entry name" value="DUF5643"/>
    <property type="match status" value="1"/>
</dbReference>
<feature type="transmembrane region" description="Helical" evidence="1">
    <location>
        <begin position="12"/>
        <end position="33"/>
    </location>
</feature>
<evidence type="ECO:0000256" key="1">
    <source>
        <dbReference type="SAM" id="Phobius"/>
    </source>
</evidence>
<dbReference type="Proteomes" id="UP000659344">
    <property type="component" value="Unassembled WGS sequence"/>
</dbReference>
<dbReference type="EMBL" id="BMFT01000001">
    <property type="protein sequence ID" value="GGH21793.1"/>
    <property type="molecule type" value="Genomic_DNA"/>
</dbReference>
<gene>
    <name evidence="3" type="ORF">GCM10008013_19900</name>
</gene>
<keyword evidence="4" id="KW-1185">Reference proteome</keyword>
<keyword evidence="1" id="KW-1133">Transmembrane helix</keyword>
<evidence type="ECO:0000313" key="3">
    <source>
        <dbReference type="EMBL" id="GGH21793.1"/>
    </source>
</evidence>
<evidence type="ECO:0000313" key="4">
    <source>
        <dbReference type="Proteomes" id="UP000659344"/>
    </source>
</evidence>
<accession>A0ABQ1YEA5</accession>
<organism evidence="3 4">
    <name type="scientific">Paenibacillus segetis</name>
    <dbReference type="NCBI Taxonomy" id="1325360"/>
    <lineage>
        <taxon>Bacteria</taxon>
        <taxon>Bacillati</taxon>
        <taxon>Bacillota</taxon>
        <taxon>Bacilli</taxon>
        <taxon>Bacillales</taxon>
        <taxon>Paenibacillaceae</taxon>
        <taxon>Paenibacillus</taxon>
    </lineage>
</organism>
<protein>
    <recommendedName>
        <fullName evidence="2">DUF5643 domain-containing protein</fullName>
    </recommendedName>
</protein>
<sequence length="163" mass="18307">MKSLKMIATIIRRVVIVIFGILLIIEAINLIPWNSNDKAFITSLEQDGPVNKFVINKTMDMDGDKFTLKKLYSTPKQTVLEYSIKKQDPGGWSFAESAIKIVTSNGEELTMHSGSSSGNHWGATGYINFDELKDPSGNITIKYDWYDRHATYEIPLTKDGEGQ</sequence>
<keyword evidence="1" id="KW-0472">Membrane</keyword>
<reference evidence="4" key="1">
    <citation type="journal article" date="2019" name="Int. J. Syst. Evol. Microbiol.">
        <title>The Global Catalogue of Microorganisms (GCM) 10K type strain sequencing project: providing services to taxonomists for standard genome sequencing and annotation.</title>
        <authorList>
            <consortium name="The Broad Institute Genomics Platform"/>
            <consortium name="The Broad Institute Genome Sequencing Center for Infectious Disease"/>
            <person name="Wu L."/>
            <person name="Ma J."/>
        </authorList>
    </citation>
    <scope>NUCLEOTIDE SEQUENCE [LARGE SCALE GENOMIC DNA]</scope>
    <source>
        <strain evidence="4">CGMCC 1.12769</strain>
    </source>
</reference>
<dbReference type="InterPro" id="IPR040680">
    <property type="entry name" value="DUF5643"/>
</dbReference>